<dbReference type="EMBL" id="RRUE01000001">
    <property type="protein sequence ID" value="RRN45589.1"/>
    <property type="molecule type" value="Genomic_DNA"/>
</dbReference>
<proteinExistence type="predicted"/>
<protein>
    <submittedName>
        <fullName evidence="2">Uncharacterized protein</fullName>
    </submittedName>
</protein>
<evidence type="ECO:0000313" key="2">
    <source>
        <dbReference type="EMBL" id="RRN45589.1"/>
    </source>
</evidence>
<name>A0A426FS89_9BURK</name>
<dbReference type="OrthoDB" id="5295974at2"/>
<keyword evidence="3" id="KW-1185">Reference proteome</keyword>
<evidence type="ECO:0000313" key="3">
    <source>
        <dbReference type="Proteomes" id="UP000270261"/>
    </source>
</evidence>
<evidence type="ECO:0000256" key="1">
    <source>
        <dbReference type="SAM" id="MobiDB-lite"/>
    </source>
</evidence>
<feature type="compositionally biased region" description="Basic and acidic residues" evidence="1">
    <location>
        <begin position="403"/>
        <end position="418"/>
    </location>
</feature>
<organism evidence="2 3">
    <name type="scientific">Lautropia dentalis</name>
    <dbReference type="NCBI Taxonomy" id="2490857"/>
    <lineage>
        <taxon>Bacteria</taxon>
        <taxon>Pseudomonadati</taxon>
        <taxon>Pseudomonadota</taxon>
        <taxon>Betaproteobacteria</taxon>
        <taxon>Burkholderiales</taxon>
        <taxon>Burkholderiaceae</taxon>
        <taxon>Lautropia</taxon>
    </lineage>
</organism>
<dbReference type="AlphaFoldDB" id="A0A426FS89"/>
<reference evidence="2 3" key="1">
    <citation type="submission" date="2018-11" db="EMBL/GenBank/DDBJ databases">
        <title>Genome sequencing of Lautropia sp. KCOM 2505 (= ChDC F240).</title>
        <authorList>
            <person name="Kook J.-K."/>
            <person name="Park S.-N."/>
            <person name="Lim Y.K."/>
        </authorList>
    </citation>
    <scope>NUCLEOTIDE SEQUENCE [LARGE SCALE GENOMIC DNA]</scope>
    <source>
        <strain evidence="2 3">KCOM 2505</strain>
    </source>
</reference>
<feature type="region of interest" description="Disordered" evidence="1">
    <location>
        <begin position="373"/>
        <end position="418"/>
    </location>
</feature>
<sequence length="418" mass="44640">MNTTSSRNPSERPTRLLPGALLPAPWLAGGLLQDALPGVRAALARGTLQMQTLTLSPGTDWAHDRWLRQHPALAPLQLPDGAMAAVQALAGAQSAGVAAGRQMHDTALEHGHAGNPPAAAEASACHEAPCWLIQPVTFRLTTDAMLVDTRLQALVDDALARRLVEAMSPLLAEREHAITMLDATHWLVTPLPGAGSWQLQCTPLETAGEQHVDALMPEGPDDRRFRQLLNEIQMTWHQLNLHEAHDLPVNGVWLNGPARPEAARALQGLLAQGLQPDTRFLASRVQQDLGAWLDALPVLDDWLATDPAHFSCLLAGTQGVHWLHATGLPAAMTSMVPFPARAITPADTGAASRQATAGGLLSRLVRWLMDRRGDHRGTPSATGRPAGGATTGRKGAENPATPGRDHDALSLLFRDEAP</sequence>
<dbReference type="RefSeq" id="WP_125095018.1">
    <property type="nucleotide sequence ID" value="NZ_RRUE01000001.1"/>
</dbReference>
<accession>A0A426FS89</accession>
<comment type="caution">
    <text evidence="2">The sequence shown here is derived from an EMBL/GenBank/DDBJ whole genome shotgun (WGS) entry which is preliminary data.</text>
</comment>
<gene>
    <name evidence="2" type="ORF">EHV23_05325</name>
</gene>
<dbReference type="Proteomes" id="UP000270261">
    <property type="component" value="Unassembled WGS sequence"/>
</dbReference>